<protein>
    <submittedName>
        <fullName evidence="3">Uncharacterized protein</fullName>
    </submittedName>
</protein>
<keyword evidence="2" id="KW-0732">Signal</keyword>
<keyword evidence="4" id="KW-1185">Reference proteome</keyword>
<name>A0AAQ3MK45_VIGMU</name>
<dbReference type="EMBL" id="CP144691">
    <property type="protein sequence ID" value="WVY92582.1"/>
    <property type="molecule type" value="Genomic_DNA"/>
</dbReference>
<feature type="region of interest" description="Disordered" evidence="1">
    <location>
        <begin position="66"/>
        <end position="94"/>
    </location>
</feature>
<feature type="compositionally biased region" description="Polar residues" evidence="1">
    <location>
        <begin position="66"/>
        <end position="86"/>
    </location>
</feature>
<evidence type="ECO:0000256" key="1">
    <source>
        <dbReference type="SAM" id="MobiDB-lite"/>
    </source>
</evidence>
<reference evidence="3 4" key="1">
    <citation type="journal article" date="2023" name="Life. Sci Alliance">
        <title>Evolutionary insights into 3D genome organization and epigenetic landscape of Vigna mungo.</title>
        <authorList>
            <person name="Junaid A."/>
            <person name="Singh B."/>
            <person name="Bhatia S."/>
        </authorList>
    </citation>
    <scope>NUCLEOTIDE SEQUENCE [LARGE SCALE GENOMIC DNA]</scope>
    <source>
        <strain evidence="3">Urdbean</strain>
    </source>
</reference>
<evidence type="ECO:0000313" key="4">
    <source>
        <dbReference type="Proteomes" id="UP001374535"/>
    </source>
</evidence>
<organism evidence="3 4">
    <name type="scientific">Vigna mungo</name>
    <name type="common">Black gram</name>
    <name type="synonym">Phaseolus mungo</name>
    <dbReference type="NCBI Taxonomy" id="3915"/>
    <lineage>
        <taxon>Eukaryota</taxon>
        <taxon>Viridiplantae</taxon>
        <taxon>Streptophyta</taxon>
        <taxon>Embryophyta</taxon>
        <taxon>Tracheophyta</taxon>
        <taxon>Spermatophyta</taxon>
        <taxon>Magnoliopsida</taxon>
        <taxon>eudicotyledons</taxon>
        <taxon>Gunneridae</taxon>
        <taxon>Pentapetalae</taxon>
        <taxon>rosids</taxon>
        <taxon>fabids</taxon>
        <taxon>Fabales</taxon>
        <taxon>Fabaceae</taxon>
        <taxon>Papilionoideae</taxon>
        <taxon>50 kb inversion clade</taxon>
        <taxon>NPAAA clade</taxon>
        <taxon>indigoferoid/millettioid clade</taxon>
        <taxon>Phaseoleae</taxon>
        <taxon>Vigna</taxon>
    </lineage>
</organism>
<dbReference type="Proteomes" id="UP001374535">
    <property type="component" value="Chromosome 10"/>
</dbReference>
<feature type="non-terminal residue" evidence="3">
    <location>
        <position position="1"/>
    </location>
</feature>
<proteinExistence type="predicted"/>
<evidence type="ECO:0000313" key="3">
    <source>
        <dbReference type="EMBL" id="WVY92582.1"/>
    </source>
</evidence>
<sequence length="146" mass="16067">SSLSLSCCLCLRTLFIFSGKATTVSLLVHHHSNRATTQVADQANIFILHLQRIQTAEPFLLPCESSMSFSESPETQTNPENASNPNHKSHSVGKCTLSSLRPIENKDQAKSQIASAATNPKSLKPLRRRAFISQAPCDAILHHRHL</sequence>
<feature type="chain" id="PRO_5043022295" evidence="2">
    <location>
        <begin position="24"/>
        <end position="146"/>
    </location>
</feature>
<gene>
    <name evidence="3" type="ORF">V8G54_031670</name>
</gene>
<accession>A0AAQ3MK45</accession>
<feature type="signal peptide" evidence="2">
    <location>
        <begin position="1"/>
        <end position="23"/>
    </location>
</feature>
<dbReference type="AlphaFoldDB" id="A0AAQ3MK45"/>
<evidence type="ECO:0000256" key="2">
    <source>
        <dbReference type="SAM" id="SignalP"/>
    </source>
</evidence>